<proteinExistence type="predicted"/>
<dbReference type="NCBIfam" id="NF007860">
    <property type="entry name" value="PRK10572.1"/>
    <property type="match status" value="1"/>
</dbReference>
<keyword evidence="7" id="KW-1185">Reference proteome</keyword>
<sequence length="247" mass="28433">MNLSVSGTGHYNCIRRELFAEPGDMVLLSPDAMYDYRRAQHASHWTHDWVYFQPDSRILDWLNWPEVGPHIYHLKAPDADYPAIKALFESTLDFDPLADSRSEALLLNIIEQIFIRCARFSAPAGNDPTDSRITNAMNYINSNLEKSLTVEDIAQHVQLSKTRLSSMFKARTGSTLISWREERRIAKASRLLTRTTLQIQEISKQIGYEDPLYFSRTFSRLVGCSPRIYRQSRQATVNQFDNAILKS</sequence>
<dbReference type="Gene3D" id="1.10.10.60">
    <property type="entry name" value="Homeodomain-like"/>
    <property type="match status" value="2"/>
</dbReference>
<dbReference type="PROSITE" id="PS01124">
    <property type="entry name" value="HTH_ARAC_FAMILY_2"/>
    <property type="match status" value="1"/>
</dbReference>
<keyword evidence="3" id="KW-0010">Activator</keyword>
<dbReference type="PRINTS" id="PR00032">
    <property type="entry name" value="HTHARAC"/>
</dbReference>
<dbReference type="Pfam" id="PF12833">
    <property type="entry name" value="HTH_18"/>
    <property type="match status" value="1"/>
</dbReference>
<dbReference type="Proteomes" id="UP001143307">
    <property type="component" value="Unassembled WGS sequence"/>
</dbReference>
<evidence type="ECO:0000256" key="1">
    <source>
        <dbReference type="ARBA" id="ARBA00023015"/>
    </source>
</evidence>
<feature type="domain" description="HTH araC/xylS-type" evidence="5">
    <location>
        <begin position="134"/>
        <end position="232"/>
    </location>
</feature>
<dbReference type="SMART" id="SM00342">
    <property type="entry name" value="HTH_ARAC"/>
    <property type="match status" value="1"/>
</dbReference>
<evidence type="ECO:0000313" key="6">
    <source>
        <dbReference type="EMBL" id="MCX2975136.1"/>
    </source>
</evidence>
<evidence type="ECO:0000256" key="2">
    <source>
        <dbReference type="ARBA" id="ARBA00023125"/>
    </source>
</evidence>
<keyword evidence="2" id="KW-0238">DNA-binding</keyword>
<dbReference type="InterPro" id="IPR009057">
    <property type="entry name" value="Homeodomain-like_sf"/>
</dbReference>
<dbReference type="InterPro" id="IPR003313">
    <property type="entry name" value="AraC-bd"/>
</dbReference>
<comment type="caution">
    <text evidence="6">The sequence shown here is derived from an EMBL/GenBank/DDBJ whole genome shotgun (WGS) entry which is preliminary data.</text>
</comment>
<dbReference type="SUPFAM" id="SSF51215">
    <property type="entry name" value="Regulatory protein AraC"/>
    <property type="match status" value="1"/>
</dbReference>
<dbReference type="Gene3D" id="2.60.120.280">
    <property type="entry name" value="Regulatory protein AraC"/>
    <property type="match status" value="1"/>
</dbReference>
<evidence type="ECO:0000256" key="3">
    <source>
        <dbReference type="ARBA" id="ARBA00023159"/>
    </source>
</evidence>
<dbReference type="InterPro" id="IPR018060">
    <property type="entry name" value="HTH_AraC"/>
</dbReference>
<dbReference type="Pfam" id="PF02311">
    <property type="entry name" value="AraC_binding"/>
    <property type="match status" value="1"/>
</dbReference>
<keyword evidence="4" id="KW-0804">Transcription</keyword>
<evidence type="ECO:0000313" key="7">
    <source>
        <dbReference type="Proteomes" id="UP001143307"/>
    </source>
</evidence>
<reference evidence="6" key="1">
    <citation type="submission" date="2019-02" db="EMBL/GenBank/DDBJ databases">
        <authorList>
            <person name="Li S.-H."/>
        </authorList>
    </citation>
    <scope>NUCLEOTIDE SEQUENCE</scope>
    <source>
        <strain evidence="6">IMCC8485</strain>
    </source>
</reference>
<dbReference type="SUPFAM" id="SSF46689">
    <property type="entry name" value="Homeodomain-like"/>
    <property type="match status" value="2"/>
</dbReference>
<dbReference type="PANTHER" id="PTHR43280:SF25">
    <property type="entry name" value="ARABINOSE OPERON REGULATORY PROTEIN"/>
    <property type="match status" value="1"/>
</dbReference>
<accession>A0ABT3SZX1</accession>
<name>A0ABT3SZX1_9GAMM</name>
<gene>
    <name evidence="6" type="primary">araC</name>
    <name evidence="6" type="ORF">EYC87_16250</name>
</gene>
<keyword evidence="1" id="KW-0805">Transcription regulation</keyword>
<dbReference type="PANTHER" id="PTHR43280">
    <property type="entry name" value="ARAC-FAMILY TRANSCRIPTIONAL REGULATOR"/>
    <property type="match status" value="1"/>
</dbReference>
<dbReference type="InterPro" id="IPR037923">
    <property type="entry name" value="HTH-like"/>
</dbReference>
<protein>
    <submittedName>
        <fullName evidence="6">Arabinose operon transcriptional regulator AraC</fullName>
    </submittedName>
</protein>
<evidence type="ECO:0000256" key="4">
    <source>
        <dbReference type="ARBA" id="ARBA00023163"/>
    </source>
</evidence>
<dbReference type="EMBL" id="SHNP01000006">
    <property type="protein sequence ID" value="MCX2975136.1"/>
    <property type="molecule type" value="Genomic_DNA"/>
</dbReference>
<dbReference type="InterPro" id="IPR020449">
    <property type="entry name" value="Tscrpt_reg_AraC-type_HTH"/>
</dbReference>
<evidence type="ECO:0000259" key="5">
    <source>
        <dbReference type="PROSITE" id="PS01124"/>
    </source>
</evidence>
<organism evidence="6 7">
    <name type="scientific">Candidatus Seongchinamella marina</name>
    <dbReference type="NCBI Taxonomy" id="2518990"/>
    <lineage>
        <taxon>Bacteria</taxon>
        <taxon>Pseudomonadati</taxon>
        <taxon>Pseudomonadota</taxon>
        <taxon>Gammaproteobacteria</taxon>
        <taxon>Cellvibrionales</taxon>
        <taxon>Halieaceae</taxon>
        <taxon>Seongchinamella</taxon>
    </lineage>
</organism>